<dbReference type="InterPro" id="IPR013747">
    <property type="entry name" value="ACP_syn_III_C"/>
</dbReference>
<reference evidence="4 5" key="1">
    <citation type="submission" date="2019-02" db="EMBL/GenBank/DDBJ databases">
        <title>Deep-cultivation of Planctomycetes and their phenomic and genomic characterization uncovers novel biology.</title>
        <authorList>
            <person name="Wiegand S."/>
            <person name="Jogler M."/>
            <person name="Boedeker C."/>
            <person name="Pinto D."/>
            <person name="Vollmers J."/>
            <person name="Rivas-Marin E."/>
            <person name="Kohn T."/>
            <person name="Peeters S.H."/>
            <person name="Heuer A."/>
            <person name="Rast P."/>
            <person name="Oberbeckmann S."/>
            <person name="Bunk B."/>
            <person name="Jeske O."/>
            <person name="Meyerdierks A."/>
            <person name="Storesund J.E."/>
            <person name="Kallscheuer N."/>
            <person name="Luecker S."/>
            <person name="Lage O.M."/>
            <person name="Pohl T."/>
            <person name="Merkel B.J."/>
            <person name="Hornburger P."/>
            <person name="Mueller R.-W."/>
            <person name="Bruemmer F."/>
            <person name="Labrenz M."/>
            <person name="Spormann A.M."/>
            <person name="Op den Camp H."/>
            <person name="Overmann J."/>
            <person name="Amann R."/>
            <person name="Jetten M.S.M."/>
            <person name="Mascher T."/>
            <person name="Medema M.H."/>
            <person name="Devos D.P."/>
            <person name="Kaster A.-K."/>
            <person name="Ovreas L."/>
            <person name="Rohde M."/>
            <person name="Galperin M.Y."/>
            <person name="Jogler C."/>
        </authorList>
    </citation>
    <scope>NUCLEOTIDE SEQUENCE [LARGE SCALE GENOMIC DNA]</scope>
    <source>
        <strain evidence="4 5">Pla85_3_4</strain>
    </source>
</reference>
<dbReference type="Gene3D" id="3.40.47.10">
    <property type="match status" value="2"/>
</dbReference>
<name>A0A518DZI6_9BACT</name>
<dbReference type="EMBL" id="CP036433">
    <property type="protein sequence ID" value="QDU97260.1"/>
    <property type="molecule type" value="Genomic_DNA"/>
</dbReference>
<keyword evidence="1 4" id="KW-0808">Transferase</keyword>
<feature type="domain" description="Beta-ketoacyl-[acyl-carrier-protein] synthase III C-terminal" evidence="3">
    <location>
        <begin position="306"/>
        <end position="343"/>
    </location>
</feature>
<protein>
    <submittedName>
        <fullName evidence="4">3-oxoacyl-[acyl-carrier-protein] synthase 3</fullName>
        <ecNumber evidence="4">2.3.1.180</ecNumber>
    </submittedName>
</protein>
<dbReference type="CDD" id="cd00827">
    <property type="entry name" value="init_cond_enzymes"/>
    <property type="match status" value="1"/>
</dbReference>
<dbReference type="PANTHER" id="PTHR34069:SF3">
    <property type="entry name" value="ACYL-COA:ACYL-COA ALKYLTRANSFERASE"/>
    <property type="match status" value="1"/>
</dbReference>
<dbReference type="Proteomes" id="UP000317648">
    <property type="component" value="Chromosome"/>
</dbReference>
<dbReference type="AlphaFoldDB" id="A0A518DZI6"/>
<gene>
    <name evidence="4" type="primary">fabH_4</name>
    <name evidence="4" type="ORF">Pla8534_51050</name>
</gene>
<dbReference type="GO" id="GO:0033818">
    <property type="term" value="F:beta-ketoacyl-acyl-carrier-protein synthase III activity"/>
    <property type="evidence" value="ECO:0007669"/>
    <property type="project" value="UniProtKB-EC"/>
</dbReference>
<evidence type="ECO:0000259" key="3">
    <source>
        <dbReference type="Pfam" id="PF08541"/>
    </source>
</evidence>
<accession>A0A518DZI6</accession>
<dbReference type="Pfam" id="PF08541">
    <property type="entry name" value="ACP_syn_III_C"/>
    <property type="match status" value="1"/>
</dbReference>
<evidence type="ECO:0000313" key="5">
    <source>
        <dbReference type="Proteomes" id="UP000317648"/>
    </source>
</evidence>
<evidence type="ECO:0000256" key="1">
    <source>
        <dbReference type="ARBA" id="ARBA00022679"/>
    </source>
</evidence>
<keyword evidence="2 4" id="KW-0012">Acyltransferase</keyword>
<dbReference type="InterPro" id="IPR016039">
    <property type="entry name" value="Thiolase-like"/>
</dbReference>
<proteinExistence type="predicted"/>
<sequence length="362" mass="38900">MRCYLTRTAAFLPGPAIENDQIESRLGALADEAEVKTKILAMNGISRRHYAQDEQQRPTHDVYALGAAAAAACLGPGVDAGSISLLSAGTTFAPLAAPGYASLLHSRLADQGLLTQPVEIASHAGICSSAASALVGAIRAVAAGEHRAALAVGAEHASDVLKASVIRPVDDRAEHANVRSSRWFMSVFLRFMLSDGAGAFLLQQEPNPQGLSLQVNWTHARSFAHAAPLCMQLESRTGLLSQDLGVLSKHLIPSAGKFLGDALQTHQDTIDSHAMILPHMSSYFFRRKMEKVIAQHCQDPLHPPPYWTNLATAGNTGAASIFVMLDEYLQRGELRHGDRILLFVPESGQFNFVLISLTAVLR</sequence>
<dbReference type="GO" id="GO:0044550">
    <property type="term" value="P:secondary metabolite biosynthetic process"/>
    <property type="evidence" value="ECO:0007669"/>
    <property type="project" value="TreeGrafter"/>
</dbReference>
<organism evidence="4 5">
    <name type="scientific">Lignipirellula cremea</name>
    <dbReference type="NCBI Taxonomy" id="2528010"/>
    <lineage>
        <taxon>Bacteria</taxon>
        <taxon>Pseudomonadati</taxon>
        <taxon>Planctomycetota</taxon>
        <taxon>Planctomycetia</taxon>
        <taxon>Pirellulales</taxon>
        <taxon>Pirellulaceae</taxon>
        <taxon>Lignipirellula</taxon>
    </lineage>
</organism>
<dbReference type="SUPFAM" id="SSF53901">
    <property type="entry name" value="Thiolase-like"/>
    <property type="match status" value="2"/>
</dbReference>
<dbReference type="OrthoDB" id="2514738at2"/>
<keyword evidence="5" id="KW-1185">Reference proteome</keyword>
<dbReference type="RefSeq" id="WP_145056046.1">
    <property type="nucleotide sequence ID" value="NZ_CP036433.1"/>
</dbReference>
<dbReference type="EC" id="2.3.1.180" evidence="4"/>
<evidence type="ECO:0000256" key="2">
    <source>
        <dbReference type="ARBA" id="ARBA00023315"/>
    </source>
</evidence>
<dbReference type="PANTHER" id="PTHR34069">
    <property type="entry name" value="3-OXOACYL-[ACYL-CARRIER-PROTEIN] SYNTHASE 3"/>
    <property type="match status" value="1"/>
</dbReference>
<dbReference type="KEGG" id="lcre:Pla8534_51050"/>
<evidence type="ECO:0000313" key="4">
    <source>
        <dbReference type="EMBL" id="QDU97260.1"/>
    </source>
</evidence>